<sequence length="99" mass="11829">MKKSFECSNLKSMVYLSLNTRGKNQRVHFSLWSYPKGEYDDNRRRDEREEMESRELRVEIDCNLAKTSFGRSGNHQRKGPRDLKKVKWNSKCKENQKSV</sequence>
<comment type="caution">
    <text evidence="2">The sequence shown here is derived from an EMBL/GenBank/DDBJ whole genome shotgun (WGS) entry which is preliminary data.</text>
</comment>
<dbReference type="Proteomes" id="UP001281761">
    <property type="component" value="Unassembled WGS sequence"/>
</dbReference>
<evidence type="ECO:0000313" key="3">
    <source>
        <dbReference type="Proteomes" id="UP001281761"/>
    </source>
</evidence>
<accession>A0ABQ9XLN6</accession>
<evidence type="ECO:0000256" key="1">
    <source>
        <dbReference type="SAM" id="MobiDB-lite"/>
    </source>
</evidence>
<proteinExistence type="predicted"/>
<feature type="compositionally biased region" description="Basic and acidic residues" evidence="1">
    <location>
        <begin position="79"/>
        <end position="99"/>
    </location>
</feature>
<protein>
    <submittedName>
        <fullName evidence="2">Uncharacterized protein</fullName>
    </submittedName>
</protein>
<reference evidence="2 3" key="1">
    <citation type="journal article" date="2022" name="bioRxiv">
        <title>Genomics of Preaxostyla Flagellates Illuminates Evolutionary Transitions and the Path Towards Mitochondrial Loss.</title>
        <authorList>
            <person name="Novak L.V.F."/>
            <person name="Treitli S.C."/>
            <person name="Pyrih J."/>
            <person name="Halakuc P."/>
            <person name="Pipaliya S.V."/>
            <person name="Vacek V."/>
            <person name="Brzon O."/>
            <person name="Soukal P."/>
            <person name="Eme L."/>
            <person name="Dacks J.B."/>
            <person name="Karnkowska A."/>
            <person name="Elias M."/>
            <person name="Hampl V."/>
        </authorList>
    </citation>
    <scope>NUCLEOTIDE SEQUENCE [LARGE SCALE GENOMIC DNA]</scope>
    <source>
        <strain evidence="2">NAU3</strain>
        <tissue evidence="2">Gut</tissue>
    </source>
</reference>
<feature type="region of interest" description="Disordered" evidence="1">
    <location>
        <begin position="67"/>
        <end position="99"/>
    </location>
</feature>
<dbReference type="EMBL" id="JARBJD010000104">
    <property type="protein sequence ID" value="KAK2952385.1"/>
    <property type="molecule type" value="Genomic_DNA"/>
</dbReference>
<keyword evidence="3" id="KW-1185">Reference proteome</keyword>
<evidence type="ECO:0000313" key="2">
    <source>
        <dbReference type="EMBL" id="KAK2952385.1"/>
    </source>
</evidence>
<gene>
    <name evidence="2" type="ORF">BLNAU_12647</name>
</gene>
<organism evidence="2 3">
    <name type="scientific">Blattamonas nauphoetae</name>
    <dbReference type="NCBI Taxonomy" id="2049346"/>
    <lineage>
        <taxon>Eukaryota</taxon>
        <taxon>Metamonada</taxon>
        <taxon>Preaxostyla</taxon>
        <taxon>Oxymonadida</taxon>
        <taxon>Blattamonas</taxon>
    </lineage>
</organism>
<name>A0ABQ9XLN6_9EUKA</name>